<accession>A0AB39TAX6</accession>
<dbReference type="InterPro" id="IPR011991">
    <property type="entry name" value="ArsR-like_HTH"/>
</dbReference>
<protein>
    <submittedName>
        <fullName evidence="6">ArsR/SmtB family transcription factor</fullName>
    </submittedName>
</protein>
<dbReference type="InterPro" id="IPR036388">
    <property type="entry name" value="WH-like_DNA-bd_sf"/>
</dbReference>
<keyword evidence="1" id="KW-0805">Transcription regulation</keyword>
<reference evidence="6" key="1">
    <citation type="submission" date="2024-07" db="EMBL/GenBank/DDBJ databases">
        <authorList>
            <person name="Yu S.T."/>
        </authorList>
    </citation>
    <scope>NUCLEOTIDE SEQUENCE</scope>
    <source>
        <strain evidence="6">Y1</strain>
    </source>
</reference>
<dbReference type="RefSeq" id="WP_369182443.1">
    <property type="nucleotide sequence ID" value="NZ_CP163445.1"/>
</dbReference>
<evidence type="ECO:0000256" key="2">
    <source>
        <dbReference type="ARBA" id="ARBA00023125"/>
    </source>
</evidence>
<dbReference type="InterPro" id="IPR001845">
    <property type="entry name" value="HTH_ArsR_DNA-bd_dom"/>
</dbReference>
<dbReference type="Gene3D" id="1.10.10.10">
    <property type="entry name" value="Winged helix-like DNA-binding domain superfamily/Winged helix DNA-binding domain"/>
    <property type="match status" value="1"/>
</dbReference>
<dbReference type="PANTHER" id="PTHR33154:SF15">
    <property type="entry name" value="REGULATORY PROTEIN ARSR"/>
    <property type="match status" value="1"/>
</dbReference>
<dbReference type="CDD" id="cd00090">
    <property type="entry name" value="HTH_ARSR"/>
    <property type="match status" value="1"/>
</dbReference>
<dbReference type="GO" id="GO:0003677">
    <property type="term" value="F:DNA binding"/>
    <property type="evidence" value="ECO:0007669"/>
    <property type="project" value="UniProtKB-KW"/>
</dbReference>
<feature type="domain" description="HTH arsR-type" evidence="5">
    <location>
        <begin position="20"/>
        <end position="105"/>
    </location>
</feature>
<evidence type="ECO:0000256" key="4">
    <source>
        <dbReference type="SAM" id="MobiDB-lite"/>
    </source>
</evidence>
<name>A0AB39TAX6_9ACTN</name>
<evidence type="ECO:0000259" key="5">
    <source>
        <dbReference type="SMART" id="SM00418"/>
    </source>
</evidence>
<feature type="compositionally biased region" description="Acidic residues" evidence="4">
    <location>
        <begin position="199"/>
        <end position="220"/>
    </location>
</feature>
<gene>
    <name evidence="6" type="ORF">AB2U05_03970</name>
</gene>
<dbReference type="InterPro" id="IPR051081">
    <property type="entry name" value="HTH_MetalResp_TranReg"/>
</dbReference>
<dbReference type="GO" id="GO:0003700">
    <property type="term" value="F:DNA-binding transcription factor activity"/>
    <property type="evidence" value="ECO:0007669"/>
    <property type="project" value="InterPro"/>
</dbReference>
<dbReference type="Pfam" id="PF12840">
    <property type="entry name" value="HTH_20"/>
    <property type="match status" value="1"/>
</dbReference>
<feature type="region of interest" description="Disordered" evidence="4">
    <location>
        <begin position="196"/>
        <end position="220"/>
    </location>
</feature>
<dbReference type="EMBL" id="CP163445">
    <property type="protein sequence ID" value="XDQ77700.1"/>
    <property type="molecule type" value="Genomic_DNA"/>
</dbReference>
<sequence>MTEDQGWKHSDDPHVVLTAKGMKAMAHPVRMQLVGLLRKHGPSTATRLAEQLGLNSGATSYHLRQLAAAGFVEEDAERGNARERWWRSVRMMTVWTGDDLADEETETAVGFLRSVLAAHTLTGQRTLDAFETMPREWRKAVDFNDLVLRLTPAEAEQLGAELSAVIKRYRREGAEGPVPAGAEQVSVIVHVFPDPAVGDADDAADADPTTDTDADTEGER</sequence>
<evidence type="ECO:0000256" key="1">
    <source>
        <dbReference type="ARBA" id="ARBA00023015"/>
    </source>
</evidence>
<keyword evidence="3" id="KW-0804">Transcription</keyword>
<dbReference type="PANTHER" id="PTHR33154">
    <property type="entry name" value="TRANSCRIPTIONAL REGULATOR, ARSR FAMILY"/>
    <property type="match status" value="1"/>
</dbReference>
<dbReference type="InterPro" id="IPR036390">
    <property type="entry name" value="WH_DNA-bd_sf"/>
</dbReference>
<dbReference type="SMART" id="SM00418">
    <property type="entry name" value="HTH_ARSR"/>
    <property type="match status" value="1"/>
</dbReference>
<organism evidence="6">
    <name type="scientific">Streptomyces sp. Y1</name>
    <dbReference type="NCBI Taxonomy" id="3238634"/>
    <lineage>
        <taxon>Bacteria</taxon>
        <taxon>Bacillati</taxon>
        <taxon>Actinomycetota</taxon>
        <taxon>Actinomycetes</taxon>
        <taxon>Kitasatosporales</taxon>
        <taxon>Streptomycetaceae</taxon>
        <taxon>Streptomyces</taxon>
    </lineage>
</organism>
<keyword evidence="2" id="KW-0238">DNA-binding</keyword>
<dbReference type="SUPFAM" id="SSF46785">
    <property type="entry name" value="Winged helix' DNA-binding domain"/>
    <property type="match status" value="1"/>
</dbReference>
<evidence type="ECO:0000256" key="3">
    <source>
        <dbReference type="ARBA" id="ARBA00023163"/>
    </source>
</evidence>
<proteinExistence type="predicted"/>
<dbReference type="AlphaFoldDB" id="A0AB39TAX6"/>
<evidence type="ECO:0000313" key="6">
    <source>
        <dbReference type="EMBL" id="XDQ77700.1"/>
    </source>
</evidence>